<feature type="compositionally biased region" description="Polar residues" evidence="1">
    <location>
        <begin position="371"/>
        <end position="384"/>
    </location>
</feature>
<feature type="region of interest" description="Disordered" evidence="1">
    <location>
        <begin position="254"/>
        <end position="278"/>
    </location>
</feature>
<dbReference type="GO" id="GO:0005884">
    <property type="term" value="C:actin filament"/>
    <property type="evidence" value="ECO:0007669"/>
    <property type="project" value="TreeGrafter"/>
</dbReference>
<feature type="compositionally biased region" description="Basic and acidic residues" evidence="1">
    <location>
        <begin position="261"/>
        <end position="271"/>
    </location>
</feature>
<evidence type="ECO:0008006" key="4">
    <source>
        <dbReference type="Google" id="ProtNLM"/>
    </source>
</evidence>
<gene>
    <name evidence="2" type="ORF">HYC85_001899</name>
</gene>
<name>A0A7J7I6N3_CAMSI</name>
<proteinExistence type="predicted"/>
<accession>A0A7J7I6N3</accession>
<feature type="region of interest" description="Disordered" evidence="1">
    <location>
        <begin position="556"/>
        <end position="589"/>
    </location>
</feature>
<dbReference type="GO" id="GO:0008093">
    <property type="term" value="F:cytoskeletal anchor activity"/>
    <property type="evidence" value="ECO:0007669"/>
    <property type="project" value="TreeGrafter"/>
</dbReference>
<reference evidence="3" key="1">
    <citation type="journal article" date="2020" name="Nat. Commun.">
        <title>Genome assembly of wild tea tree DASZ reveals pedigree and selection history of tea varieties.</title>
        <authorList>
            <person name="Zhang W."/>
            <person name="Zhang Y."/>
            <person name="Qiu H."/>
            <person name="Guo Y."/>
            <person name="Wan H."/>
            <person name="Zhang X."/>
            <person name="Scossa F."/>
            <person name="Alseekh S."/>
            <person name="Zhang Q."/>
            <person name="Wang P."/>
            <person name="Xu L."/>
            <person name="Schmidt M.H."/>
            <person name="Jia X."/>
            <person name="Li D."/>
            <person name="Zhu A."/>
            <person name="Guo F."/>
            <person name="Chen W."/>
            <person name="Ni D."/>
            <person name="Usadel B."/>
            <person name="Fernie A.R."/>
            <person name="Wen W."/>
        </authorList>
    </citation>
    <scope>NUCLEOTIDE SEQUENCE [LARGE SCALE GENOMIC DNA]</scope>
    <source>
        <strain evidence="3">cv. G240</strain>
    </source>
</reference>
<dbReference type="PANTHER" id="PTHR46756">
    <property type="entry name" value="TRANSGELIN"/>
    <property type="match status" value="1"/>
</dbReference>
<reference evidence="2 3" key="2">
    <citation type="submission" date="2020-07" db="EMBL/GenBank/DDBJ databases">
        <title>Genome assembly of wild tea tree DASZ reveals pedigree and selection history of tea varieties.</title>
        <authorList>
            <person name="Zhang W."/>
        </authorList>
    </citation>
    <scope>NUCLEOTIDE SEQUENCE [LARGE SCALE GENOMIC DNA]</scope>
    <source>
        <strain evidence="3">cv. G240</strain>
        <tissue evidence="2">Leaf</tissue>
    </source>
</reference>
<dbReference type="SUPFAM" id="SSF47576">
    <property type="entry name" value="Calponin-homology domain, CH-domain"/>
    <property type="match status" value="1"/>
</dbReference>
<dbReference type="GO" id="GO:0051764">
    <property type="term" value="P:actin crosslink formation"/>
    <property type="evidence" value="ECO:0007669"/>
    <property type="project" value="TreeGrafter"/>
</dbReference>
<evidence type="ECO:0000313" key="2">
    <source>
        <dbReference type="EMBL" id="KAF5960690.1"/>
    </source>
</evidence>
<feature type="compositionally biased region" description="Basic and acidic residues" evidence="1">
    <location>
        <begin position="576"/>
        <end position="586"/>
    </location>
</feature>
<organism evidence="2 3">
    <name type="scientific">Camellia sinensis</name>
    <name type="common">Tea plant</name>
    <name type="synonym">Thea sinensis</name>
    <dbReference type="NCBI Taxonomy" id="4442"/>
    <lineage>
        <taxon>Eukaryota</taxon>
        <taxon>Viridiplantae</taxon>
        <taxon>Streptophyta</taxon>
        <taxon>Embryophyta</taxon>
        <taxon>Tracheophyta</taxon>
        <taxon>Spermatophyta</taxon>
        <taxon>Magnoliopsida</taxon>
        <taxon>eudicotyledons</taxon>
        <taxon>Gunneridae</taxon>
        <taxon>Pentapetalae</taxon>
        <taxon>asterids</taxon>
        <taxon>Ericales</taxon>
        <taxon>Theaceae</taxon>
        <taxon>Camellia</taxon>
    </lineage>
</organism>
<sequence>MGRSRINSDSPSSSSSSSAESSFRELDDVFLQTQTRIWLGEVLLKRLDDQLAISDLLADGELLFEVSKSIWTMLLAKCKELRHVKGHNINQLICKILGLNGIDLFSPSDAVEKRDTRKVCMCIRSLSKRARSKQLNVPDFDIVTYAVAMPTNLVGCLRRTLELSQCSFKSSANDNPCKNSASKVRQKNQVAAFRKRESYFEAFDDSESIYMEGPSYSSSTNYSHDTALLSNSDEENSSPGVSSVVKKYASPLSVSQEDFQGQEKEEYEHGQHNSPCSAKPCDNSQKILCARASHLNNEERNVHEMAQLNVVDVDFGIGNDASIVGDSLDDISNQLTYPDLDVFGTDNKYPFLFDGEDSMFNILMGTDSHGSNSTGRTFQNGSGRRSSDNFEDVEVSSSSNSFSSVLDRALNLDFDDQSNADDLTTAKTELINLQNCEADSMDSSSTRGYEFQGSAEYENSVDGLVCETKLNEDHQACIDRNEDLLNSEYINEDESKREFVDNVAEHSGGRKYRSARVPHGKPHRKPLLRTVVEGTTLFGILCLLLHLRSMFSNPDLTDRSDRLNREPGLVPVRSKNGREKTGDGCKRSSYVQKTNGMEFTSRKERNGGRVHGIYPADKLN</sequence>
<dbReference type="PANTHER" id="PTHR46756:SF18">
    <property type="entry name" value="GAS2-LIKE PROTEIN PICKLED EGGS"/>
    <property type="match status" value="1"/>
</dbReference>
<dbReference type="Gene3D" id="1.10.418.10">
    <property type="entry name" value="Calponin-like domain"/>
    <property type="match status" value="1"/>
</dbReference>
<evidence type="ECO:0000256" key="1">
    <source>
        <dbReference type="SAM" id="MobiDB-lite"/>
    </source>
</evidence>
<dbReference type="Proteomes" id="UP000593564">
    <property type="component" value="Unassembled WGS sequence"/>
</dbReference>
<protein>
    <recommendedName>
        <fullName evidence="4">Calponin-homology (CH) domain-containing protein</fullName>
    </recommendedName>
</protein>
<feature type="compositionally biased region" description="Basic and acidic residues" evidence="1">
    <location>
        <begin position="556"/>
        <end position="565"/>
    </location>
</feature>
<dbReference type="InterPro" id="IPR036872">
    <property type="entry name" value="CH_dom_sf"/>
</dbReference>
<feature type="region of interest" description="Disordered" evidence="1">
    <location>
        <begin position="371"/>
        <end position="390"/>
    </location>
</feature>
<evidence type="ECO:0000313" key="3">
    <source>
        <dbReference type="Proteomes" id="UP000593564"/>
    </source>
</evidence>
<keyword evidence="3" id="KW-1185">Reference proteome</keyword>
<dbReference type="GO" id="GO:0051015">
    <property type="term" value="F:actin filament binding"/>
    <property type="evidence" value="ECO:0007669"/>
    <property type="project" value="TreeGrafter"/>
</dbReference>
<comment type="caution">
    <text evidence="2">The sequence shown here is derived from an EMBL/GenBank/DDBJ whole genome shotgun (WGS) entry which is preliminary data.</text>
</comment>
<dbReference type="AlphaFoldDB" id="A0A7J7I6N3"/>
<dbReference type="EMBL" id="JACBKZ010000001">
    <property type="protein sequence ID" value="KAF5960690.1"/>
    <property type="molecule type" value="Genomic_DNA"/>
</dbReference>